<feature type="region of interest" description="Disordered" evidence="2">
    <location>
        <begin position="241"/>
        <end position="261"/>
    </location>
</feature>
<dbReference type="OrthoDB" id="994464at2759"/>
<gene>
    <name evidence="4" type="ORF">COLO4_12194</name>
</gene>
<protein>
    <recommendedName>
        <fullName evidence="3">CCHC-type domain-containing protein</fullName>
    </recommendedName>
</protein>
<proteinExistence type="predicted"/>
<accession>A0A1R3K223</accession>
<comment type="caution">
    <text evidence="4">The sequence shown here is derived from an EMBL/GenBank/DDBJ whole genome shotgun (WGS) entry which is preliminary data.</text>
</comment>
<dbReference type="AlphaFoldDB" id="A0A1R3K223"/>
<feature type="region of interest" description="Disordered" evidence="2">
    <location>
        <begin position="337"/>
        <end position="357"/>
    </location>
</feature>
<dbReference type="STRING" id="93759.A0A1R3K223"/>
<evidence type="ECO:0000259" key="3">
    <source>
        <dbReference type="PROSITE" id="PS50158"/>
    </source>
</evidence>
<dbReference type="GO" id="GO:0003676">
    <property type="term" value="F:nucleic acid binding"/>
    <property type="evidence" value="ECO:0007669"/>
    <property type="project" value="InterPro"/>
</dbReference>
<evidence type="ECO:0000256" key="1">
    <source>
        <dbReference type="PROSITE-ProRule" id="PRU00047"/>
    </source>
</evidence>
<dbReference type="PANTHER" id="PTHR31286:SF178">
    <property type="entry name" value="DUF4283 DOMAIN-CONTAINING PROTEIN"/>
    <property type="match status" value="1"/>
</dbReference>
<dbReference type="PANTHER" id="PTHR31286">
    <property type="entry name" value="GLYCINE-RICH CELL WALL STRUCTURAL PROTEIN 1.8-LIKE"/>
    <property type="match status" value="1"/>
</dbReference>
<sequence>MAVNGDPNEDLIVELEVDRENASVVTRFGLIGKIIFDRILNKKGVNNVLKSIWPERVLLRICDLGPNLYGFAFVDRKSMEYALSNGPWTVMGHCLCLKRWDSALAVNEIRFEEVAFWVQVHNLPLEVMTTNNAHKIGAKLGKIIEVENPDWVKGFGRGFLRLRVAIDPKKSLIGRFKMPRYEGDSITAEVRYEKLGDFCYKCGMLGHSERACLKPGEGDNVGPDKAKYGAWMRAIPIRGGKREQVAEEKENPVQEEREERGVPELIAEDVEPVNQGNQTPPNSNQLFFERRGVGIRRHIDKGKATATDLPDEQIGTRELSTEELLYWFSRRRNHSYTSKLSTLSPNSPTSFKTPVES</sequence>
<dbReference type="InterPro" id="IPR025558">
    <property type="entry name" value="DUF4283"/>
</dbReference>
<dbReference type="PROSITE" id="PS50158">
    <property type="entry name" value="ZF_CCHC"/>
    <property type="match status" value="1"/>
</dbReference>
<evidence type="ECO:0000313" key="5">
    <source>
        <dbReference type="Proteomes" id="UP000187203"/>
    </source>
</evidence>
<evidence type="ECO:0000256" key="2">
    <source>
        <dbReference type="SAM" id="MobiDB-lite"/>
    </source>
</evidence>
<dbReference type="GO" id="GO:0008270">
    <property type="term" value="F:zinc ion binding"/>
    <property type="evidence" value="ECO:0007669"/>
    <property type="project" value="UniProtKB-KW"/>
</dbReference>
<name>A0A1R3K223_9ROSI</name>
<keyword evidence="5" id="KW-1185">Reference proteome</keyword>
<dbReference type="InterPro" id="IPR025836">
    <property type="entry name" value="Zn_knuckle_CX2CX4HX4C"/>
</dbReference>
<dbReference type="InterPro" id="IPR040256">
    <property type="entry name" value="At4g02000-like"/>
</dbReference>
<reference evidence="5" key="1">
    <citation type="submission" date="2013-09" db="EMBL/GenBank/DDBJ databases">
        <title>Corchorus olitorius genome sequencing.</title>
        <authorList>
            <person name="Alam M."/>
            <person name="Haque M.S."/>
            <person name="Islam M.S."/>
            <person name="Emdad E.M."/>
            <person name="Islam M.M."/>
            <person name="Ahmed B."/>
            <person name="Halim A."/>
            <person name="Hossen Q.M.M."/>
            <person name="Hossain M.Z."/>
            <person name="Ahmed R."/>
            <person name="Khan M.M."/>
            <person name="Islam R."/>
            <person name="Rashid M.M."/>
            <person name="Khan S.A."/>
            <person name="Rahman M.S."/>
            <person name="Alam M."/>
            <person name="Yahiya A.S."/>
            <person name="Khan M.S."/>
            <person name="Azam M.S."/>
            <person name="Haque T."/>
            <person name="Lashkar M.Z.H."/>
            <person name="Akhand A.I."/>
            <person name="Morshed G."/>
            <person name="Roy S."/>
            <person name="Uddin K.S."/>
            <person name="Rabeya T."/>
            <person name="Hossain A.S."/>
            <person name="Chowdhury A."/>
            <person name="Snigdha A.R."/>
            <person name="Mortoza M.S."/>
            <person name="Matin S.A."/>
            <person name="Hoque S.M.E."/>
            <person name="Islam M.K."/>
            <person name="Roy D.K."/>
            <person name="Haider R."/>
            <person name="Moosa M.M."/>
            <person name="Elias S.M."/>
            <person name="Hasan A.M."/>
            <person name="Jahan S."/>
            <person name="Shafiuddin M."/>
            <person name="Mahmood N."/>
            <person name="Shommy N.S."/>
        </authorList>
    </citation>
    <scope>NUCLEOTIDE SEQUENCE [LARGE SCALE GENOMIC DNA]</scope>
    <source>
        <strain evidence="5">cv. O-4</strain>
    </source>
</reference>
<dbReference type="Proteomes" id="UP000187203">
    <property type="component" value="Unassembled WGS sequence"/>
</dbReference>
<dbReference type="InterPro" id="IPR001878">
    <property type="entry name" value="Znf_CCHC"/>
</dbReference>
<dbReference type="Pfam" id="PF14111">
    <property type="entry name" value="DUF4283"/>
    <property type="match status" value="1"/>
</dbReference>
<keyword evidence="1" id="KW-0479">Metal-binding</keyword>
<keyword evidence="1" id="KW-0862">Zinc</keyword>
<evidence type="ECO:0000313" key="4">
    <source>
        <dbReference type="EMBL" id="OMP01048.1"/>
    </source>
</evidence>
<feature type="domain" description="CCHC-type" evidence="3">
    <location>
        <begin position="199"/>
        <end position="212"/>
    </location>
</feature>
<keyword evidence="1" id="KW-0863">Zinc-finger</keyword>
<organism evidence="4 5">
    <name type="scientific">Corchorus olitorius</name>
    <dbReference type="NCBI Taxonomy" id="93759"/>
    <lineage>
        <taxon>Eukaryota</taxon>
        <taxon>Viridiplantae</taxon>
        <taxon>Streptophyta</taxon>
        <taxon>Embryophyta</taxon>
        <taxon>Tracheophyta</taxon>
        <taxon>Spermatophyta</taxon>
        <taxon>Magnoliopsida</taxon>
        <taxon>eudicotyledons</taxon>
        <taxon>Gunneridae</taxon>
        <taxon>Pentapetalae</taxon>
        <taxon>rosids</taxon>
        <taxon>malvids</taxon>
        <taxon>Malvales</taxon>
        <taxon>Malvaceae</taxon>
        <taxon>Grewioideae</taxon>
        <taxon>Apeibeae</taxon>
        <taxon>Corchorus</taxon>
    </lineage>
</organism>
<dbReference type="EMBL" id="AWUE01014854">
    <property type="protein sequence ID" value="OMP01048.1"/>
    <property type="molecule type" value="Genomic_DNA"/>
</dbReference>
<dbReference type="Pfam" id="PF14392">
    <property type="entry name" value="zf-CCHC_4"/>
    <property type="match status" value="1"/>
</dbReference>